<dbReference type="Proteomes" id="UP000266441">
    <property type="component" value="Unassembled WGS sequence"/>
</dbReference>
<dbReference type="Pfam" id="PF00903">
    <property type="entry name" value="Glyoxalase"/>
    <property type="match status" value="1"/>
</dbReference>
<dbReference type="PROSITE" id="PS51819">
    <property type="entry name" value="VOC"/>
    <property type="match status" value="1"/>
</dbReference>
<dbReference type="InterPro" id="IPR004360">
    <property type="entry name" value="Glyas_Fos-R_dOase_dom"/>
</dbReference>
<dbReference type="InterPro" id="IPR029068">
    <property type="entry name" value="Glyas_Bleomycin-R_OHBP_Dase"/>
</dbReference>
<accession>A0A399D6Q0</accession>
<dbReference type="PANTHER" id="PTHR33993">
    <property type="entry name" value="GLYOXALASE-RELATED"/>
    <property type="match status" value="1"/>
</dbReference>
<evidence type="ECO:0000313" key="2">
    <source>
        <dbReference type="EMBL" id="RIH66848.1"/>
    </source>
</evidence>
<evidence type="ECO:0000313" key="3">
    <source>
        <dbReference type="Proteomes" id="UP000266441"/>
    </source>
</evidence>
<sequence length="119" mass="12923">MTKLISWVEIPATDFERAVKFYGSVLKIDLQVFDCGQEKMACFPNGEGAISCAPGFNPGKDGTLVSFNVEKDLDGAIDRVTENGGTLVQSKTKIEVEGRGYFALFIDCEGNKVGLYGDE</sequence>
<dbReference type="InterPro" id="IPR052164">
    <property type="entry name" value="Anthracycline_SecMetBiosynth"/>
</dbReference>
<dbReference type="EMBL" id="QWET01000002">
    <property type="protein sequence ID" value="RIH66848.1"/>
    <property type="molecule type" value="Genomic_DNA"/>
</dbReference>
<dbReference type="OrthoDB" id="9804235at2"/>
<evidence type="ECO:0000259" key="1">
    <source>
        <dbReference type="PROSITE" id="PS51819"/>
    </source>
</evidence>
<proteinExistence type="predicted"/>
<reference evidence="2 3" key="1">
    <citation type="journal article" date="2015" name="Int. J. Syst. Evol. Microbiol.">
        <title>Mariniphaga sediminis sp. nov., isolated from coastal sediment.</title>
        <authorList>
            <person name="Wang F.Q."/>
            <person name="Shen Q.Y."/>
            <person name="Chen G.J."/>
            <person name="Du Z.J."/>
        </authorList>
    </citation>
    <scope>NUCLEOTIDE SEQUENCE [LARGE SCALE GENOMIC DNA]</scope>
    <source>
        <strain evidence="2 3">SY21</strain>
    </source>
</reference>
<dbReference type="AlphaFoldDB" id="A0A399D6Q0"/>
<dbReference type="Gene3D" id="3.10.180.10">
    <property type="entry name" value="2,3-Dihydroxybiphenyl 1,2-Dioxygenase, domain 1"/>
    <property type="match status" value="1"/>
</dbReference>
<protein>
    <submittedName>
        <fullName evidence="2">VOC family protein</fullName>
    </submittedName>
</protein>
<dbReference type="SUPFAM" id="SSF54593">
    <property type="entry name" value="Glyoxalase/Bleomycin resistance protein/Dihydroxybiphenyl dioxygenase"/>
    <property type="match status" value="1"/>
</dbReference>
<organism evidence="2 3">
    <name type="scientific">Mariniphaga sediminis</name>
    <dbReference type="NCBI Taxonomy" id="1628158"/>
    <lineage>
        <taxon>Bacteria</taxon>
        <taxon>Pseudomonadati</taxon>
        <taxon>Bacteroidota</taxon>
        <taxon>Bacteroidia</taxon>
        <taxon>Marinilabiliales</taxon>
        <taxon>Prolixibacteraceae</taxon>
        <taxon>Mariniphaga</taxon>
    </lineage>
</organism>
<comment type="caution">
    <text evidence="2">The sequence shown here is derived from an EMBL/GenBank/DDBJ whole genome shotgun (WGS) entry which is preliminary data.</text>
</comment>
<dbReference type="InterPro" id="IPR037523">
    <property type="entry name" value="VOC_core"/>
</dbReference>
<dbReference type="CDD" id="cd07247">
    <property type="entry name" value="SgaA_N_like"/>
    <property type="match status" value="1"/>
</dbReference>
<feature type="domain" description="VOC" evidence="1">
    <location>
        <begin position="4"/>
        <end position="118"/>
    </location>
</feature>
<keyword evidence="3" id="KW-1185">Reference proteome</keyword>
<name>A0A399D6Q0_9BACT</name>
<dbReference type="RefSeq" id="WP_119348720.1">
    <property type="nucleotide sequence ID" value="NZ_QWET01000002.1"/>
</dbReference>
<dbReference type="PANTHER" id="PTHR33993:SF2">
    <property type="entry name" value="VOC DOMAIN-CONTAINING PROTEIN"/>
    <property type="match status" value="1"/>
</dbReference>
<gene>
    <name evidence="2" type="ORF">D1164_03965</name>
</gene>